<evidence type="ECO:0000256" key="5">
    <source>
        <dbReference type="ARBA" id="ARBA00022490"/>
    </source>
</evidence>
<comment type="subunit">
    <text evidence="16">Interacts with IL10. Interacts with IL10RB. Interacts (via its cytoplasmic domain) with JAK1 (via N-terminus). Interacts with BTRC; this interaction leads to IL10RA ubiquitination and subsequent degradation. Interacts with STAT3.</text>
</comment>
<evidence type="ECO:0000256" key="7">
    <source>
        <dbReference type="ARBA" id="ARBA00022692"/>
    </source>
</evidence>
<evidence type="ECO:0000256" key="17">
    <source>
        <dbReference type="ARBA" id="ARBA00073010"/>
    </source>
</evidence>
<name>A0A811ZP18_NYCPR</name>
<comment type="subcellular location">
    <subcellularLocation>
        <location evidence="1">Cell membrane</location>
        <topology evidence="1">Single-pass type I membrane protein</topology>
    </subcellularLocation>
    <subcellularLocation>
        <location evidence="2">Cytoplasm</location>
    </subcellularLocation>
</comment>
<dbReference type="InterPro" id="IPR036116">
    <property type="entry name" value="FN3_sf"/>
</dbReference>
<dbReference type="Pfam" id="PF01108">
    <property type="entry name" value="Tissue_fac"/>
    <property type="match status" value="1"/>
</dbReference>
<dbReference type="Proteomes" id="UP000645828">
    <property type="component" value="Unassembled WGS sequence"/>
</dbReference>
<feature type="domain" description="Fibronectin type-III" evidence="23">
    <location>
        <begin position="6"/>
        <end position="113"/>
    </location>
</feature>
<feature type="compositionally biased region" description="Polar residues" evidence="20">
    <location>
        <begin position="378"/>
        <end position="387"/>
    </location>
</feature>
<evidence type="ECO:0000256" key="2">
    <source>
        <dbReference type="ARBA" id="ARBA00004496"/>
    </source>
</evidence>
<evidence type="ECO:0000256" key="8">
    <source>
        <dbReference type="ARBA" id="ARBA00022729"/>
    </source>
</evidence>
<evidence type="ECO:0000256" key="20">
    <source>
        <dbReference type="SAM" id="MobiDB-lite"/>
    </source>
</evidence>
<dbReference type="InterPro" id="IPR003961">
    <property type="entry name" value="FN3_dom"/>
</dbReference>
<evidence type="ECO:0000256" key="16">
    <source>
        <dbReference type="ARBA" id="ARBA00061768"/>
    </source>
</evidence>
<feature type="compositionally biased region" description="Low complexity" evidence="20">
    <location>
        <begin position="352"/>
        <end position="372"/>
    </location>
</feature>
<evidence type="ECO:0000256" key="9">
    <source>
        <dbReference type="ARBA" id="ARBA00022843"/>
    </source>
</evidence>
<evidence type="ECO:0000256" key="13">
    <source>
        <dbReference type="ARBA" id="ARBA00023170"/>
    </source>
</evidence>
<evidence type="ECO:0000256" key="14">
    <source>
        <dbReference type="ARBA" id="ARBA00023180"/>
    </source>
</evidence>
<dbReference type="Pfam" id="PF09294">
    <property type="entry name" value="Interfer-bind"/>
    <property type="match status" value="1"/>
</dbReference>
<protein>
    <recommendedName>
        <fullName evidence="17">Interleukin-10 receptor subunit alpha</fullName>
    </recommendedName>
    <alternativeName>
        <fullName evidence="19">CDw210a</fullName>
    </alternativeName>
    <alternativeName>
        <fullName evidence="18">Interleukin-10 receptor subunit 1</fullName>
    </alternativeName>
</protein>
<keyword evidence="7 21" id="KW-0812">Transmembrane</keyword>
<feature type="transmembrane region" description="Helical" evidence="21">
    <location>
        <begin position="239"/>
        <end position="262"/>
    </location>
</feature>
<dbReference type="SUPFAM" id="SSF49265">
    <property type="entry name" value="Fibronectin type III"/>
    <property type="match status" value="2"/>
</dbReference>
<dbReference type="InterPro" id="IPR050650">
    <property type="entry name" value="Type-II_Cytokine-TF_Rcpt"/>
</dbReference>
<keyword evidence="12" id="KW-1015">Disulfide bond</keyword>
<evidence type="ECO:0000256" key="12">
    <source>
        <dbReference type="ARBA" id="ARBA00023157"/>
    </source>
</evidence>
<gene>
    <name evidence="25" type="ORF">NYPRO_LOCUS22808</name>
</gene>
<evidence type="ECO:0000313" key="26">
    <source>
        <dbReference type="Proteomes" id="UP000645828"/>
    </source>
</evidence>
<evidence type="ECO:0000256" key="1">
    <source>
        <dbReference type="ARBA" id="ARBA00004251"/>
    </source>
</evidence>
<evidence type="ECO:0000256" key="18">
    <source>
        <dbReference type="ARBA" id="ARBA00077625"/>
    </source>
</evidence>
<dbReference type="GO" id="GO:0005886">
    <property type="term" value="C:plasma membrane"/>
    <property type="evidence" value="ECO:0007669"/>
    <property type="project" value="UniProtKB-SubCell"/>
</dbReference>
<dbReference type="InterPro" id="IPR015373">
    <property type="entry name" value="Interferon/interleukin_rcp_dom"/>
</dbReference>
<dbReference type="CDD" id="cd00063">
    <property type="entry name" value="FN3"/>
    <property type="match status" value="1"/>
</dbReference>
<keyword evidence="26" id="KW-1185">Reference proteome</keyword>
<keyword evidence="13" id="KW-0675">Receptor</keyword>
<dbReference type="GO" id="GO:0004920">
    <property type="term" value="F:interleukin-10 receptor activity"/>
    <property type="evidence" value="ECO:0007669"/>
    <property type="project" value="TreeGrafter"/>
</dbReference>
<accession>A0A811ZP18</accession>
<evidence type="ECO:0000256" key="15">
    <source>
        <dbReference type="ARBA" id="ARBA00056745"/>
    </source>
</evidence>
<evidence type="ECO:0000256" key="6">
    <source>
        <dbReference type="ARBA" id="ARBA00022553"/>
    </source>
</evidence>
<dbReference type="FunFam" id="2.60.40.10:FF:001488">
    <property type="entry name" value="Interleukin-10 receptor subunit alpha"/>
    <property type="match status" value="1"/>
</dbReference>
<dbReference type="PANTHER" id="PTHR20859">
    <property type="entry name" value="INTERFERON/INTERLEUKIN RECEPTOR"/>
    <property type="match status" value="1"/>
</dbReference>
<feature type="domain" description="Interferon/interleukin receptor" evidence="24">
    <location>
        <begin position="132"/>
        <end position="226"/>
    </location>
</feature>
<keyword evidence="8 22" id="KW-0732">Signal</keyword>
<feature type="signal peptide" evidence="22">
    <location>
        <begin position="1"/>
        <end position="23"/>
    </location>
</feature>
<evidence type="ECO:0000256" key="21">
    <source>
        <dbReference type="SAM" id="Phobius"/>
    </source>
</evidence>
<dbReference type="PANTHER" id="PTHR20859:SF90">
    <property type="entry name" value="INTERLEUKIN-10 RECEPTOR SUBUNIT ALPHA"/>
    <property type="match status" value="1"/>
</dbReference>
<keyword evidence="9" id="KW-0832">Ubl conjugation</keyword>
<comment type="function">
    <text evidence="15">Cell surface receptor for the cytokine IL10 that participates in IL10-mediated anti-inflammatory functions, limiting excessive tissue disruption caused by inflammation. Upon binding to IL10, induces a conformational change in IL10RB, allowing IL10RB to bind IL10 as well. In turn, the heterotetrameric assembly complex, composed of two subunits of IL10RA and IL10RB, activates the kinases JAK1 and TYK2 that are constitutively associated with IL10RA and IL10RB respectively. These kinases then phosphorylate specific tyrosine residues in the intracellular domain in IL10RA leading to the recruitment and subsequent phosphorylation of STAT3. Once phosphorylated, STAT3 homodimerizes, translocates to the nucleus and activates the expression of anti-inflammatory genes. In addition, IL10RA-mediated activation of STAT3 inhibits starvation-induced autophagy.</text>
</comment>
<comment type="similarity">
    <text evidence="3">Belongs to the type II cytokine receptor family.</text>
</comment>
<evidence type="ECO:0000256" key="19">
    <source>
        <dbReference type="ARBA" id="ARBA00083207"/>
    </source>
</evidence>
<dbReference type="FunFam" id="2.60.40.10:FF:000348">
    <property type="entry name" value="Interleukin 20 receptor subunit alpha"/>
    <property type="match status" value="1"/>
</dbReference>
<feature type="chain" id="PRO_5033040678" description="Interleukin-10 receptor subunit alpha" evidence="22">
    <location>
        <begin position="24"/>
        <end position="572"/>
    </location>
</feature>
<dbReference type="GO" id="GO:0005737">
    <property type="term" value="C:cytoplasm"/>
    <property type="evidence" value="ECO:0007669"/>
    <property type="project" value="UniProtKB-SubCell"/>
</dbReference>
<reference evidence="25" key="1">
    <citation type="submission" date="2020-12" db="EMBL/GenBank/DDBJ databases">
        <authorList>
            <consortium name="Molecular Ecology Group"/>
        </authorList>
    </citation>
    <scope>NUCLEOTIDE SEQUENCE</scope>
    <source>
        <strain evidence="25">TBG_1078</strain>
    </source>
</reference>
<evidence type="ECO:0000259" key="24">
    <source>
        <dbReference type="Pfam" id="PF09294"/>
    </source>
</evidence>
<proteinExistence type="inferred from homology"/>
<evidence type="ECO:0000256" key="11">
    <source>
        <dbReference type="ARBA" id="ARBA00023136"/>
    </source>
</evidence>
<keyword evidence="10 21" id="KW-1133">Transmembrane helix</keyword>
<evidence type="ECO:0000256" key="10">
    <source>
        <dbReference type="ARBA" id="ARBA00022989"/>
    </source>
</evidence>
<sequence>MLPRLLVSLATLLCLCPGPGAHGTELPSPSSVWFEAEFFSHILHWTPIPKPSNSTYYEVELLRYGLEPWKRIPSCNQTQVLFCDLTMVTLDLYHNNGYRAKVRAVDGNQSSNWTLTNTRFSMDEVNLTVGSVKLEVENGIILGKIQPPRPRIAPTGDTYESIFQHFREYKIEIRKVPGNYTFTKTVKHENFSLSPPGKLGNFCVKVKPSVSSRMNNGIWSKEECIVLTYQYFTVTNLSIFFTFVLLLCGALAYCLALHLYVWHRRKLPPVLIFKKPQPFSFISQLPCPEPQDTIHPLDEEAFPKVSSELKNLELHGSTDSGFGSAKPSLQNEEPQFLLPASHPQAEGTMGKGLSPEPGSSCSGGSSNSTDSGICLQEPSLSPSTGPSWEQGGEQPEDQDDSGIGLVPNSEGQPGHERSDSALGHIDPPGPEAPGEEDLTFRGYLKQTRCTEEKAAKTDCLEEESFSPDSLSPKFRTCLEAGWPPPALAKGYLKQDPGMTVTPSGTSTGQWNQPMEEWSLLGLTSCGDLRASDWSLAHDLAPLDWVAGPRGLLGKFDSNLATLPLISSLHSSE</sequence>
<feature type="region of interest" description="Disordered" evidence="20">
    <location>
        <begin position="341"/>
        <end position="437"/>
    </location>
</feature>
<comment type="caution">
    <text evidence="25">The sequence shown here is derived from an EMBL/GenBank/DDBJ whole genome shotgun (WGS) entry which is preliminary data.</text>
</comment>
<evidence type="ECO:0000256" key="4">
    <source>
        <dbReference type="ARBA" id="ARBA00022475"/>
    </source>
</evidence>
<evidence type="ECO:0000259" key="23">
    <source>
        <dbReference type="Pfam" id="PF01108"/>
    </source>
</evidence>
<dbReference type="InterPro" id="IPR013783">
    <property type="entry name" value="Ig-like_fold"/>
</dbReference>
<keyword evidence="4" id="KW-1003">Cell membrane</keyword>
<keyword evidence="14" id="KW-0325">Glycoprotein</keyword>
<keyword evidence="5" id="KW-0963">Cytoplasm</keyword>
<keyword evidence="11 21" id="KW-0472">Membrane</keyword>
<evidence type="ECO:0000256" key="3">
    <source>
        <dbReference type="ARBA" id="ARBA00005399"/>
    </source>
</evidence>
<dbReference type="EMBL" id="CAJHUB010000769">
    <property type="protein sequence ID" value="CAD7690014.1"/>
    <property type="molecule type" value="Genomic_DNA"/>
</dbReference>
<evidence type="ECO:0000313" key="25">
    <source>
        <dbReference type="EMBL" id="CAD7690014.1"/>
    </source>
</evidence>
<organism evidence="25 26">
    <name type="scientific">Nyctereutes procyonoides</name>
    <name type="common">Raccoon dog</name>
    <name type="synonym">Canis procyonoides</name>
    <dbReference type="NCBI Taxonomy" id="34880"/>
    <lineage>
        <taxon>Eukaryota</taxon>
        <taxon>Metazoa</taxon>
        <taxon>Chordata</taxon>
        <taxon>Craniata</taxon>
        <taxon>Vertebrata</taxon>
        <taxon>Euteleostomi</taxon>
        <taxon>Mammalia</taxon>
        <taxon>Eutheria</taxon>
        <taxon>Laurasiatheria</taxon>
        <taxon>Carnivora</taxon>
        <taxon>Caniformia</taxon>
        <taxon>Canidae</taxon>
        <taxon>Nyctereutes</taxon>
    </lineage>
</organism>
<evidence type="ECO:0000256" key="22">
    <source>
        <dbReference type="SAM" id="SignalP"/>
    </source>
</evidence>
<dbReference type="Gene3D" id="2.60.40.10">
    <property type="entry name" value="Immunoglobulins"/>
    <property type="match status" value="2"/>
</dbReference>
<dbReference type="AlphaFoldDB" id="A0A811ZP18"/>
<keyword evidence="6" id="KW-0597">Phosphoprotein</keyword>